<dbReference type="InterPro" id="IPR000485">
    <property type="entry name" value="AsnC-type_HTH_dom"/>
</dbReference>
<evidence type="ECO:0000313" key="6">
    <source>
        <dbReference type="Proteomes" id="UP000683291"/>
    </source>
</evidence>
<dbReference type="InterPro" id="IPR019885">
    <property type="entry name" value="Tscrpt_reg_HTH_AsnC-type_CS"/>
</dbReference>
<dbReference type="PROSITE" id="PS50956">
    <property type="entry name" value="HTH_ASNC_2"/>
    <property type="match status" value="1"/>
</dbReference>
<feature type="domain" description="HTH asnC-type" evidence="4">
    <location>
        <begin position="3"/>
        <end position="64"/>
    </location>
</feature>
<keyword evidence="6" id="KW-1185">Reference proteome</keyword>
<dbReference type="PROSITE" id="PS00519">
    <property type="entry name" value="HTH_ASNC_1"/>
    <property type="match status" value="1"/>
</dbReference>
<gene>
    <name evidence="5" type="ORF">KDD17_14555</name>
</gene>
<dbReference type="PRINTS" id="PR00033">
    <property type="entry name" value="HTHASNC"/>
</dbReference>
<dbReference type="KEGG" id="sual:KDD17_14555"/>
<dbReference type="EMBL" id="CP073581">
    <property type="protein sequence ID" value="QUJ76124.1"/>
    <property type="molecule type" value="Genomic_DNA"/>
</dbReference>
<dbReference type="SUPFAM" id="SSF46785">
    <property type="entry name" value="Winged helix' DNA-binding domain"/>
    <property type="match status" value="1"/>
</dbReference>
<dbReference type="SMART" id="SM00344">
    <property type="entry name" value="HTH_ASNC"/>
    <property type="match status" value="1"/>
</dbReference>
<sequence length="156" mass="17467">MKLEPRDCRLLAQLQLDSRISNADLADRVGMSPSACWRRIRQLEDAGLITGYRAEVRADRAGLAFEALVHVNLTRHNETHLEEFISAIARRPEVMDCYATTGKSDYHLRVVCGSIAAYTEFLEEFLFRLPAVASAETNVVLRQIKRSAVLPIAPIG</sequence>
<dbReference type="InterPro" id="IPR011991">
    <property type="entry name" value="ArsR-like_HTH"/>
</dbReference>
<dbReference type="PANTHER" id="PTHR30154">
    <property type="entry name" value="LEUCINE-RESPONSIVE REGULATORY PROTEIN"/>
    <property type="match status" value="1"/>
</dbReference>
<keyword evidence="3" id="KW-0804">Transcription</keyword>
<dbReference type="CDD" id="cd00090">
    <property type="entry name" value="HTH_ARSR"/>
    <property type="match status" value="1"/>
</dbReference>
<dbReference type="InterPro" id="IPR036390">
    <property type="entry name" value="WH_DNA-bd_sf"/>
</dbReference>
<evidence type="ECO:0000259" key="4">
    <source>
        <dbReference type="PROSITE" id="PS50956"/>
    </source>
</evidence>
<dbReference type="InterPro" id="IPR011008">
    <property type="entry name" value="Dimeric_a/b-barrel"/>
</dbReference>
<dbReference type="Gene3D" id="1.10.10.10">
    <property type="entry name" value="Winged helix-like DNA-binding domain superfamily/Winged helix DNA-binding domain"/>
    <property type="match status" value="1"/>
</dbReference>
<dbReference type="Pfam" id="PF01037">
    <property type="entry name" value="AsnC_trans_reg"/>
    <property type="match status" value="1"/>
</dbReference>
<dbReference type="Gene3D" id="3.30.70.920">
    <property type="match status" value="1"/>
</dbReference>
<evidence type="ECO:0000256" key="3">
    <source>
        <dbReference type="ARBA" id="ARBA00023163"/>
    </source>
</evidence>
<evidence type="ECO:0000313" key="5">
    <source>
        <dbReference type="EMBL" id="QUJ76124.1"/>
    </source>
</evidence>
<dbReference type="Proteomes" id="UP000683291">
    <property type="component" value="Chromosome 1"/>
</dbReference>
<dbReference type="GO" id="GO:0043200">
    <property type="term" value="P:response to amino acid"/>
    <property type="evidence" value="ECO:0007669"/>
    <property type="project" value="TreeGrafter"/>
</dbReference>
<keyword evidence="2" id="KW-0238">DNA-binding</keyword>
<evidence type="ECO:0000256" key="1">
    <source>
        <dbReference type="ARBA" id="ARBA00023015"/>
    </source>
</evidence>
<proteinExistence type="predicted"/>
<dbReference type="GO" id="GO:0005829">
    <property type="term" value="C:cytosol"/>
    <property type="evidence" value="ECO:0007669"/>
    <property type="project" value="TreeGrafter"/>
</dbReference>
<dbReference type="Pfam" id="PF13412">
    <property type="entry name" value="HTH_24"/>
    <property type="match status" value="1"/>
</dbReference>
<dbReference type="SUPFAM" id="SSF54909">
    <property type="entry name" value="Dimeric alpha+beta barrel"/>
    <property type="match status" value="1"/>
</dbReference>
<accession>A0A975JCT7</accession>
<dbReference type="InterPro" id="IPR019887">
    <property type="entry name" value="Tscrpt_reg_AsnC/Lrp_C"/>
</dbReference>
<protein>
    <submittedName>
        <fullName evidence="5">Lrp/AsnC family transcriptional regulator</fullName>
    </submittedName>
</protein>
<dbReference type="GO" id="GO:0006355">
    <property type="term" value="P:regulation of DNA-templated transcription"/>
    <property type="evidence" value="ECO:0007669"/>
    <property type="project" value="UniProtKB-ARBA"/>
</dbReference>
<reference evidence="5" key="1">
    <citation type="submission" date="2021-04" db="EMBL/GenBank/DDBJ databases">
        <title>Complete genome sequence for Sulfitobacter sp. strain JK7-1.</title>
        <authorList>
            <person name="Park S.-J."/>
        </authorList>
    </citation>
    <scope>NUCLEOTIDE SEQUENCE</scope>
    <source>
        <strain evidence="5">JK7-1</strain>
    </source>
</reference>
<name>A0A975JCT7_9RHOB</name>
<dbReference type="AlphaFoldDB" id="A0A975JCT7"/>
<dbReference type="RefSeq" id="WP_212704322.1">
    <property type="nucleotide sequence ID" value="NZ_CP073581.1"/>
</dbReference>
<organism evidence="5 6">
    <name type="scientific">Sulfitobacter albidus</name>
    <dbReference type="NCBI Taxonomy" id="2829501"/>
    <lineage>
        <taxon>Bacteria</taxon>
        <taxon>Pseudomonadati</taxon>
        <taxon>Pseudomonadota</taxon>
        <taxon>Alphaproteobacteria</taxon>
        <taxon>Rhodobacterales</taxon>
        <taxon>Roseobacteraceae</taxon>
        <taxon>Sulfitobacter</taxon>
    </lineage>
</organism>
<dbReference type="PANTHER" id="PTHR30154:SF34">
    <property type="entry name" value="TRANSCRIPTIONAL REGULATOR AZLB"/>
    <property type="match status" value="1"/>
</dbReference>
<evidence type="ECO:0000256" key="2">
    <source>
        <dbReference type="ARBA" id="ARBA00023125"/>
    </source>
</evidence>
<keyword evidence="1" id="KW-0805">Transcription regulation</keyword>
<dbReference type="GO" id="GO:0043565">
    <property type="term" value="F:sequence-specific DNA binding"/>
    <property type="evidence" value="ECO:0007669"/>
    <property type="project" value="InterPro"/>
</dbReference>
<dbReference type="InterPro" id="IPR036388">
    <property type="entry name" value="WH-like_DNA-bd_sf"/>
</dbReference>
<dbReference type="InterPro" id="IPR019888">
    <property type="entry name" value="Tscrpt_reg_AsnC-like"/>
</dbReference>